<feature type="transmembrane region" description="Helical" evidence="1">
    <location>
        <begin position="7"/>
        <end position="25"/>
    </location>
</feature>
<evidence type="ECO:0000313" key="2">
    <source>
        <dbReference type="EMBL" id="KYH33288.1"/>
    </source>
</evidence>
<dbReference type="RefSeq" id="WP_066826559.1">
    <property type="nucleotide sequence ID" value="NZ_LTBA01000033.1"/>
</dbReference>
<dbReference type="EMBL" id="LTBA01000033">
    <property type="protein sequence ID" value="KYH33288.1"/>
    <property type="molecule type" value="Genomic_DNA"/>
</dbReference>
<dbReference type="AlphaFoldDB" id="A0A151B063"/>
<evidence type="ECO:0000256" key="1">
    <source>
        <dbReference type="SAM" id="Phobius"/>
    </source>
</evidence>
<keyword evidence="1" id="KW-0472">Membrane</keyword>
<keyword evidence="1" id="KW-1133">Transmembrane helix</keyword>
<sequence>MMKNFKKIIIILSIIIFLIISYNIWQQQKHITINEKIANTTKFSNKKRKSYDDLNYKRDLNKDGTKEEISIIFKHMENNSMQNYTITINTKGKKYTFKKDDIYNVFPKINFADFDINDKYIEFYIESDGPSDDPNSTIYRFDNDIKEICNIPGTIVSYDGFGKIYTTYSKTNDKYKVLLSYYDINEKKFVFNDKNNLIGKNLQYNNSLILFTDSADTSGVNKVICNSIIDNNMQKKEIQKLLDRYNKETIVKVCKPNEILTIVDIDNTYHGNFKNGNPKNIRIKVRTNDNKEGWLDWLNGGD</sequence>
<keyword evidence="3" id="KW-1185">Reference proteome</keyword>
<dbReference type="Proteomes" id="UP000075531">
    <property type="component" value="Unassembled WGS sequence"/>
</dbReference>
<accession>A0A151B063</accession>
<protein>
    <submittedName>
        <fullName evidence="2">Uncharacterized protein</fullName>
    </submittedName>
</protein>
<name>A0A151B063_9CLOT</name>
<organism evidence="2 3">
    <name type="scientific">Clostridium tepidiprofundi DSM 19306</name>
    <dbReference type="NCBI Taxonomy" id="1121338"/>
    <lineage>
        <taxon>Bacteria</taxon>
        <taxon>Bacillati</taxon>
        <taxon>Bacillota</taxon>
        <taxon>Clostridia</taxon>
        <taxon>Eubacteriales</taxon>
        <taxon>Clostridiaceae</taxon>
        <taxon>Clostridium</taxon>
    </lineage>
</organism>
<reference evidence="2 3" key="1">
    <citation type="submission" date="2016-02" db="EMBL/GenBank/DDBJ databases">
        <title>Genome sequence of Clostridium tepidiprofundi DSM 19306.</title>
        <authorList>
            <person name="Poehlein A."/>
            <person name="Daniel R."/>
        </authorList>
    </citation>
    <scope>NUCLEOTIDE SEQUENCE [LARGE SCALE GENOMIC DNA]</scope>
    <source>
        <strain evidence="2 3">DSM 19306</strain>
    </source>
</reference>
<gene>
    <name evidence="2" type="ORF">CLTEP_21460</name>
</gene>
<comment type="caution">
    <text evidence="2">The sequence shown here is derived from an EMBL/GenBank/DDBJ whole genome shotgun (WGS) entry which is preliminary data.</text>
</comment>
<evidence type="ECO:0000313" key="3">
    <source>
        <dbReference type="Proteomes" id="UP000075531"/>
    </source>
</evidence>
<dbReference type="PATRIC" id="fig|1121338.3.peg.2234"/>
<keyword evidence="1" id="KW-0812">Transmembrane</keyword>
<proteinExistence type="predicted"/>